<organism evidence="2 3">
    <name type="scientific">Sphingopyxis jiangsuensis</name>
    <dbReference type="NCBI Taxonomy" id="2871171"/>
    <lineage>
        <taxon>Bacteria</taxon>
        <taxon>Pseudomonadati</taxon>
        <taxon>Pseudomonadota</taxon>
        <taxon>Alphaproteobacteria</taxon>
        <taxon>Sphingomonadales</taxon>
        <taxon>Sphingomonadaceae</taxon>
        <taxon>Sphingopyxis</taxon>
    </lineage>
</organism>
<feature type="transmembrane region" description="Helical" evidence="1">
    <location>
        <begin position="111"/>
        <end position="132"/>
    </location>
</feature>
<dbReference type="EMBL" id="JAILXK010000001">
    <property type="protein sequence ID" value="MBY4636716.1"/>
    <property type="molecule type" value="Genomic_DNA"/>
</dbReference>
<sequence>MIPSTGIFAVGLVSAALMGLAIQRGATCMVAAVDEIVTTRRATRAAALAEAALWVGGMTAIAAALGWLAMPSAAYTVTGATVAGGVLLGIGAWINRACVFGAVARIGSGEWAYLATPVGFFIGCLVPFAAPMRDAAQVSATDTSVSLVVAILFIPFALWRLVEAVRAPHLGRHLWHPHRATLLIALSFVTALLSVGYWAYTDALAALARSMDAMLSVRGAMIVALLAGAIAGGAIAGKLRAQPPRAALVIRALVGGALMGMGAALVPGSNDGLILQGLPAFHPHAWAAVTVMTASIAAAILLDAAVTRARRLP</sequence>
<keyword evidence="3" id="KW-1185">Reference proteome</keyword>
<evidence type="ECO:0000256" key="1">
    <source>
        <dbReference type="SAM" id="Phobius"/>
    </source>
</evidence>
<evidence type="ECO:0000313" key="3">
    <source>
        <dbReference type="Proteomes" id="UP001166571"/>
    </source>
</evidence>
<accession>A0ABS7MCG5</accession>
<comment type="caution">
    <text evidence="2">The sequence shown here is derived from an EMBL/GenBank/DDBJ whole genome shotgun (WGS) entry which is preliminary data.</text>
</comment>
<proteinExistence type="predicted"/>
<evidence type="ECO:0000313" key="2">
    <source>
        <dbReference type="EMBL" id="MBY4636716.1"/>
    </source>
</evidence>
<feature type="transmembrane region" description="Helical" evidence="1">
    <location>
        <begin position="45"/>
        <end position="70"/>
    </location>
</feature>
<keyword evidence="1" id="KW-1133">Transmembrane helix</keyword>
<keyword evidence="1" id="KW-0472">Membrane</keyword>
<dbReference type="InterPro" id="IPR007272">
    <property type="entry name" value="Sulf_transp_TsuA/YedE"/>
</dbReference>
<dbReference type="Proteomes" id="UP001166571">
    <property type="component" value="Unassembled WGS sequence"/>
</dbReference>
<reference evidence="2" key="1">
    <citation type="submission" date="2021-08" db="EMBL/GenBank/DDBJ databases">
        <title>Sphingopyxis panaciterrulae sp. nov., isolated from the surface water of the Yellow Sea.</title>
        <authorList>
            <person name="Gao Z."/>
            <person name="Zhang D."/>
            <person name="Zhang A."/>
        </authorList>
    </citation>
    <scope>NUCLEOTIDE SEQUENCE</scope>
    <source>
        <strain evidence="2">XHP0097</strain>
    </source>
</reference>
<protein>
    <submittedName>
        <fullName evidence="2">YeeE/YedE family protein</fullName>
    </submittedName>
</protein>
<feature type="transmembrane region" description="Helical" evidence="1">
    <location>
        <begin position="6"/>
        <end position="33"/>
    </location>
</feature>
<keyword evidence="1" id="KW-0812">Transmembrane</keyword>
<feature type="transmembrane region" description="Helical" evidence="1">
    <location>
        <begin position="248"/>
        <end position="266"/>
    </location>
</feature>
<feature type="transmembrane region" description="Helical" evidence="1">
    <location>
        <begin position="82"/>
        <end position="104"/>
    </location>
</feature>
<dbReference type="Pfam" id="PF04143">
    <property type="entry name" value="Sulf_transp"/>
    <property type="match status" value="1"/>
</dbReference>
<feature type="transmembrane region" description="Helical" evidence="1">
    <location>
        <begin position="286"/>
        <end position="306"/>
    </location>
</feature>
<feature type="transmembrane region" description="Helical" evidence="1">
    <location>
        <begin position="182"/>
        <end position="200"/>
    </location>
</feature>
<gene>
    <name evidence="2" type="ORF">K5P26_06125</name>
</gene>
<feature type="transmembrane region" description="Helical" evidence="1">
    <location>
        <begin position="144"/>
        <end position="162"/>
    </location>
</feature>
<dbReference type="RefSeq" id="WP_201925513.1">
    <property type="nucleotide sequence ID" value="NZ_JAERPO010000001.1"/>
</dbReference>
<feature type="transmembrane region" description="Helical" evidence="1">
    <location>
        <begin position="215"/>
        <end position="236"/>
    </location>
</feature>
<name>A0ABS7MCG5_9SPHN</name>